<dbReference type="RefSeq" id="WP_229292863.1">
    <property type="nucleotide sequence ID" value="NZ_CP086654.1"/>
</dbReference>
<organism evidence="2 3">
    <name type="scientific">Staphylococcus ratti</name>
    <dbReference type="NCBI Taxonomy" id="2892440"/>
    <lineage>
        <taxon>Bacteria</taxon>
        <taxon>Bacillati</taxon>
        <taxon>Bacillota</taxon>
        <taxon>Bacilli</taxon>
        <taxon>Bacillales</taxon>
        <taxon>Staphylococcaceae</taxon>
        <taxon>Staphylococcus</taxon>
    </lineage>
</organism>
<gene>
    <name evidence="2" type="ORF">LN051_01465</name>
</gene>
<feature type="transmembrane region" description="Helical" evidence="1">
    <location>
        <begin position="9"/>
        <end position="29"/>
    </location>
</feature>
<name>A0ABY3PDH7_9STAP</name>
<keyword evidence="1" id="KW-1133">Transmembrane helix</keyword>
<proteinExistence type="predicted"/>
<accession>A0ABY3PDH7</accession>
<dbReference type="Proteomes" id="UP001197626">
    <property type="component" value="Chromosome"/>
</dbReference>
<keyword evidence="3" id="KW-1185">Reference proteome</keyword>
<evidence type="ECO:0000313" key="3">
    <source>
        <dbReference type="Proteomes" id="UP001197626"/>
    </source>
</evidence>
<protein>
    <submittedName>
        <fullName evidence="2">Uncharacterized protein</fullName>
    </submittedName>
</protein>
<keyword evidence="1" id="KW-0472">Membrane</keyword>
<sequence length="45" mass="4978">MMKTLFKVCAYIAGGIGVAMMWAVAILTVQQYRVDDHMAEDIKAS</sequence>
<reference evidence="2 3" key="1">
    <citation type="journal article" date="2022" name="Pathogens">
        <title>Staphylococcus ratti sp. nov. Isolated from a Lab Rat.</title>
        <authorList>
            <person name="Kovarovic V."/>
            <person name="Sedlacek I."/>
            <person name="Petras P."/>
            <person name="Kralova S."/>
            <person name="Maslanova I."/>
            <person name="Svec P."/>
            <person name="Neumann-Schaal M."/>
            <person name="Botka T."/>
            <person name="Gelbicova T."/>
            <person name="Stankova E."/>
            <person name="Doskar J."/>
            <person name="Pantucek R."/>
        </authorList>
    </citation>
    <scope>NUCLEOTIDE SEQUENCE [LARGE SCALE GENOMIC DNA]</scope>
    <source>
        <strain evidence="2 3">CCM 9025</strain>
    </source>
</reference>
<keyword evidence="1" id="KW-0812">Transmembrane</keyword>
<dbReference type="EMBL" id="CP086654">
    <property type="protein sequence ID" value="UEX90367.1"/>
    <property type="molecule type" value="Genomic_DNA"/>
</dbReference>
<evidence type="ECO:0000313" key="2">
    <source>
        <dbReference type="EMBL" id="UEX90367.1"/>
    </source>
</evidence>
<evidence type="ECO:0000256" key="1">
    <source>
        <dbReference type="SAM" id="Phobius"/>
    </source>
</evidence>